<feature type="transmembrane region" description="Helical" evidence="1">
    <location>
        <begin position="104"/>
        <end position="133"/>
    </location>
</feature>
<feature type="transmembrane region" description="Helical" evidence="1">
    <location>
        <begin position="20"/>
        <end position="47"/>
    </location>
</feature>
<dbReference type="Pfam" id="PF01970">
    <property type="entry name" value="TctA"/>
    <property type="match status" value="1"/>
</dbReference>
<dbReference type="PANTHER" id="PTHR35342:SF5">
    <property type="entry name" value="TRICARBOXYLIC TRANSPORT PROTEIN"/>
    <property type="match status" value="1"/>
</dbReference>
<evidence type="ECO:0000313" key="3">
    <source>
        <dbReference type="EMBL" id="GGA38567.1"/>
    </source>
</evidence>
<keyword evidence="1" id="KW-0472">Membrane</keyword>
<sequence length="662" mass="69270">MFDTLMGAFVGLLTLQHLGFMGLGVVLGLMVGILPGLGGIVGLSLLLPFLYGMDQTSALAMLIGLVAVIPTSDTFASILMGIPGSTASQATVLDGFPLSKKGQAARALSAAFSASLIGGLFGAMILTGFVVIARPLILSFSSAELFMLSIFGLSMVGVLSGSNLAKGVAAAALGLAFGTVGAAPATGEYRMDFGWLYLMSGVPLVIVALGLFAVPEIVDLLRGQSTIAGKASKLGKGWIDGIKDTWTYKWLALRCSGLGAVIGAIPGLGGSVVDWIAYGHVVQTSKDRSQFGKGDIRGVIAPESANNAKEGGGLVPTLLFGIPGSGSMAVFLAGLILLGIQPGPAMADRNLDITYTIVWSLAIANVMGTVLCIFAAPGIARLTTIRYALIAPFMIMVISFAAFQATRSLYDLIALLVIGVIGVLLKRFGWPRPAFLIGFVLATQAERYLYQAFQFYDWAFLTRPMVLAIMAITVVSVWLGARKKPGESAASVATEGASEKATAAQIWPQLVFGALVLAAFGFTFYESYSLSQLGGIFPTTVAIIGLVATVVALAPLVLGKLDSSANFDAETARRESDIRGGAWAMLGWLAAFVGAVALVGFFAGLMIFFLVFLRVVAKASWVRTIILTIAAAIFILALARALNLVMPAGLLQAHFNLPWPFR</sequence>
<evidence type="ECO:0000256" key="1">
    <source>
        <dbReference type="SAM" id="Phobius"/>
    </source>
</evidence>
<feature type="transmembrane region" description="Helical" evidence="1">
    <location>
        <begin position="385"/>
        <end position="403"/>
    </location>
</feature>
<proteinExistence type="predicted"/>
<gene>
    <name evidence="3" type="ORF">GCM10011499_04960</name>
</gene>
<dbReference type="PANTHER" id="PTHR35342">
    <property type="entry name" value="TRICARBOXYLIC TRANSPORT PROTEIN"/>
    <property type="match status" value="1"/>
</dbReference>
<feature type="transmembrane region" description="Helical" evidence="1">
    <location>
        <begin position="352"/>
        <end position="379"/>
    </location>
</feature>
<feature type="transmembrane region" description="Helical" evidence="1">
    <location>
        <begin position="318"/>
        <end position="340"/>
    </location>
</feature>
<feature type="transmembrane region" description="Helical" evidence="1">
    <location>
        <begin position="168"/>
        <end position="187"/>
    </location>
</feature>
<keyword evidence="4" id="KW-1185">Reference proteome</keyword>
<feature type="transmembrane region" description="Helical" evidence="1">
    <location>
        <begin position="537"/>
        <end position="558"/>
    </location>
</feature>
<organism evidence="3 4">
    <name type="scientific">Pelagibacterium lentulum</name>
    <dbReference type="NCBI Taxonomy" id="2029865"/>
    <lineage>
        <taxon>Bacteria</taxon>
        <taxon>Pseudomonadati</taxon>
        <taxon>Pseudomonadota</taxon>
        <taxon>Alphaproteobacteria</taxon>
        <taxon>Hyphomicrobiales</taxon>
        <taxon>Devosiaceae</taxon>
        <taxon>Pelagibacterium</taxon>
    </lineage>
</organism>
<accession>A0A916R720</accession>
<keyword evidence="1" id="KW-1133">Transmembrane helix</keyword>
<name>A0A916R720_9HYPH</name>
<feature type="transmembrane region" description="Helical" evidence="1">
    <location>
        <begin position="586"/>
        <end position="613"/>
    </location>
</feature>
<feature type="transmembrane region" description="Helical" evidence="1">
    <location>
        <begin position="462"/>
        <end position="481"/>
    </location>
</feature>
<dbReference type="RefSeq" id="WP_127073466.1">
    <property type="nucleotide sequence ID" value="NZ_BMKB01000001.1"/>
</dbReference>
<evidence type="ECO:0000259" key="2">
    <source>
        <dbReference type="Pfam" id="PF01970"/>
    </source>
</evidence>
<dbReference type="AlphaFoldDB" id="A0A916R720"/>
<evidence type="ECO:0000313" key="4">
    <source>
        <dbReference type="Proteomes" id="UP000596977"/>
    </source>
</evidence>
<dbReference type="InterPro" id="IPR002823">
    <property type="entry name" value="DUF112_TM"/>
</dbReference>
<reference evidence="3 4" key="1">
    <citation type="journal article" date="2014" name="Int. J. Syst. Evol. Microbiol.">
        <title>Complete genome sequence of Corynebacterium casei LMG S-19264T (=DSM 44701T), isolated from a smear-ripened cheese.</title>
        <authorList>
            <consortium name="US DOE Joint Genome Institute (JGI-PGF)"/>
            <person name="Walter F."/>
            <person name="Albersmeier A."/>
            <person name="Kalinowski J."/>
            <person name="Ruckert C."/>
        </authorList>
    </citation>
    <scope>NUCLEOTIDE SEQUENCE [LARGE SCALE GENOMIC DNA]</scope>
    <source>
        <strain evidence="3 4">CGMCC 1.15896</strain>
    </source>
</reference>
<feature type="transmembrane region" description="Helical" evidence="1">
    <location>
        <begin position="59"/>
        <end position="84"/>
    </location>
</feature>
<feature type="transmembrane region" description="Helical" evidence="1">
    <location>
        <begin position="410"/>
        <end position="428"/>
    </location>
</feature>
<dbReference type="EMBL" id="BMKB01000001">
    <property type="protein sequence ID" value="GGA38567.1"/>
    <property type="molecule type" value="Genomic_DNA"/>
</dbReference>
<dbReference type="Proteomes" id="UP000596977">
    <property type="component" value="Unassembled WGS sequence"/>
</dbReference>
<feature type="transmembrane region" description="Helical" evidence="1">
    <location>
        <begin position="506"/>
        <end position="525"/>
    </location>
</feature>
<feature type="transmembrane region" description="Helical" evidence="1">
    <location>
        <begin position="145"/>
        <end position="162"/>
    </location>
</feature>
<dbReference type="OrthoDB" id="7912266at2"/>
<comment type="caution">
    <text evidence="3">The sequence shown here is derived from an EMBL/GenBank/DDBJ whole genome shotgun (WGS) entry which is preliminary data.</text>
</comment>
<feature type="transmembrane region" description="Helical" evidence="1">
    <location>
        <begin position="625"/>
        <end position="646"/>
    </location>
</feature>
<protein>
    <submittedName>
        <fullName evidence="3">Membrane protein</fullName>
    </submittedName>
</protein>
<feature type="domain" description="DUF112" evidence="2">
    <location>
        <begin position="18"/>
        <end position="436"/>
    </location>
</feature>
<feature type="transmembrane region" description="Helical" evidence="1">
    <location>
        <begin position="194"/>
        <end position="214"/>
    </location>
</feature>
<keyword evidence="1" id="KW-0812">Transmembrane</keyword>